<keyword evidence="2" id="KW-0645">Protease</keyword>
<evidence type="ECO:0000313" key="10">
    <source>
        <dbReference type="Proteomes" id="UP001595692"/>
    </source>
</evidence>
<accession>A0ABV8CP09</accession>
<evidence type="ECO:0000259" key="7">
    <source>
        <dbReference type="Pfam" id="PF00675"/>
    </source>
</evidence>
<evidence type="ECO:0000256" key="6">
    <source>
        <dbReference type="SAM" id="SignalP"/>
    </source>
</evidence>
<evidence type="ECO:0000256" key="3">
    <source>
        <dbReference type="ARBA" id="ARBA00022801"/>
    </source>
</evidence>
<dbReference type="SUPFAM" id="SSF63411">
    <property type="entry name" value="LuxS/MPP-like metallohydrolase"/>
    <property type="match status" value="2"/>
</dbReference>
<keyword evidence="6" id="KW-0732">Signal</keyword>
<keyword evidence="10" id="KW-1185">Reference proteome</keyword>
<keyword evidence="5" id="KW-0482">Metalloprotease</keyword>
<evidence type="ECO:0000256" key="2">
    <source>
        <dbReference type="ARBA" id="ARBA00022670"/>
    </source>
</evidence>
<feature type="domain" description="Peptidase M16 N-terminal" evidence="7">
    <location>
        <begin position="55"/>
        <end position="178"/>
    </location>
</feature>
<feature type="chain" id="PRO_5046909967" evidence="6">
    <location>
        <begin position="31"/>
        <end position="936"/>
    </location>
</feature>
<sequence length="936" mass="104778">MKMFITSVTSRVFSLCIVLVSYSFGSMVVAAEGEQEAAAWTSQLMQGRLANGLHYVVYPSTKTDEPFNLRLIVQAGAIDEPEAAGIAHAVEHMVFRETAGHPETIHRYLARLGWKTGLQVNAVTGLAQTQYMIRTRPRDALDLDGAMALISQLAFHAQFNERSWQQERQIIVEEMRQQVGVAARINEQKRAITRHGSRYAGRTTLGDAALLARLEAADLHAFYRRHYRPANMILIASGQVDKVAFERALQRYFSQPDDARPTPRPYVELPLAKQLFVGMIQDDKGTTSRVAIGLRQAQAPRSTLEGKRAALENYFLRKFLREHVRRRSQALPAGITSWSLSLDEPTPARLTLAMAATSADHQAGLDFLLQQHAYLRRHGVDTSLLPALKQQALRQLDAVPEQWAGRNYAQWEDKITEAVLHSGPIEEPEIYQQRTRQWVVALTAERLQQRLNSLLDAEDQFAYFQVPGGKTLVLPSAEAIQLRREQIAAQPLPALPELRPVVQKAATPQVSAPRLPEPKGQGGRIIMKRHDGALPLIEWQLANGDRIVWLRRPTADGKLLVRLQTEGGYLNRRYSSVNSQTAVQIWQQSGFSFWSPEKNAAYRASVSQPHWTWDLQAGRLDLAARVAPAQLGALFGEYVHSLTSGRIARYVLDEVKPSLLDQAARPASREQAAWQQLLYPAKGETRPSVTTDPLVLARIARDHLRAPARVYLLGEYEEAALQSLILRYLAPLSRQPALMTAREPQQPGIRNQHLSVLEPGRAQVRLQGATPMAWTPERAFVVSSLNPLAQSALKEELRLKLSGVYSVSFEMTLDPQLNQVVSELSFSCAPERAEALLEAAQQVLARLGATVATYPVARLQQDVQFAEQLRLQDDNTWLRRLMLSHEAYGDGRYLQSMTTLPEQIVAAPLSRLAQQIFPQPNRVSLILQPETNAVLE</sequence>
<dbReference type="InterPro" id="IPR011249">
    <property type="entry name" value="Metalloenz_LuxS/M16"/>
</dbReference>
<name>A0ABV8CP09_9GAMM</name>
<proteinExistence type="inferred from homology"/>
<keyword evidence="4" id="KW-0862">Zinc</keyword>
<comment type="similarity">
    <text evidence="1">Belongs to the peptidase M16 family.</text>
</comment>
<evidence type="ECO:0000256" key="1">
    <source>
        <dbReference type="ARBA" id="ARBA00007261"/>
    </source>
</evidence>
<feature type="domain" description="Peptidase M16 C-terminal" evidence="8">
    <location>
        <begin position="214"/>
        <end position="391"/>
    </location>
</feature>
<evidence type="ECO:0000256" key="5">
    <source>
        <dbReference type="ARBA" id="ARBA00023049"/>
    </source>
</evidence>
<gene>
    <name evidence="9" type="ORF">ACFOSS_10790</name>
</gene>
<reference evidence="10" key="1">
    <citation type="journal article" date="2019" name="Int. J. Syst. Evol. Microbiol.">
        <title>The Global Catalogue of Microorganisms (GCM) 10K type strain sequencing project: providing services to taxonomists for standard genome sequencing and annotation.</title>
        <authorList>
            <consortium name="The Broad Institute Genomics Platform"/>
            <consortium name="The Broad Institute Genome Sequencing Center for Infectious Disease"/>
            <person name="Wu L."/>
            <person name="Ma J."/>
        </authorList>
    </citation>
    <scope>NUCLEOTIDE SEQUENCE [LARGE SCALE GENOMIC DNA]</scope>
    <source>
        <strain evidence="10">CCUG 54939</strain>
    </source>
</reference>
<dbReference type="Pfam" id="PF00675">
    <property type="entry name" value="Peptidase_M16"/>
    <property type="match status" value="1"/>
</dbReference>
<dbReference type="EMBL" id="JBHSAF010000014">
    <property type="protein sequence ID" value="MFC3913951.1"/>
    <property type="molecule type" value="Genomic_DNA"/>
</dbReference>
<feature type="signal peptide" evidence="6">
    <location>
        <begin position="1"/>
        <end position="30"/>
    </location>
</feature>
<organism evidence="9 10">
    <name type="scientific">Pseudaeromonas sharmana</name>
    <dbReference type="NCBI Taxonomy" id="328412"/>
    <lineage>
        <taxon>Bacteria</taxon>
        <taxon>Pseudomonadati</taxon>
        <taxon>Pseudomonadota</taxon>
        <taxon>Gammaproteobacteria</taxon>
        <taxon>Aeromonadales</taxon>
        <taxon>Aeromonadaceae</taxon>
        <taxon>Pseudaeromonas</taxon>
    </lineage>
</organism>
<evidence type="ECO:0000313" key="9">
    <source>
        <dbReference type="EMBL" id="MFC3913951.1"/>
    </source>
</evidence>
<dbReference type="Pfam" id="PF05193">
    <property type="entry name" value="Peptidase_M16_C"/>
    <property type="match status" value="1"/>
</dbReference>
<dbReference type="PANTHER" id="PTHR43690">
    <property type="entry name" value="NARDILYSIN"/>
    <property type="match status" value="1"/>
</dbReference>
<evidence type="ECO:0000256" key="4">
    <source>
        <dbReference type="ARBA" id="ARBA00022833"/>
    </source>
</evidence>
<keyword evidence="3" id="KW-0378">Hydrolase</keyword>
<dbReference type="Gene3D" id="3.30.830.10">
    <property type="entry name" value="Metalloenzyme, LuxS/M16 peptidase-like"/>
    <property type="match status" value="3"/>
</dbReference>
<protein>
    <submittedName>
        <fullName evidence="9">Insulinase family protein</fullName>
    </submittedName>
</protein>
<dbReference type="InterPro" id="IPR007863">
    <property type="entry name" value="Peptidase_M16_C"/>
</dbReference>
<dbReference type="InterPro" id="IPR050626">
    <property type="entry name" value="Peptidase_M16"/>
</dbReference>
<comment type="caution">
    <text evidence="9">The sequence shown here is derived from an EMBL/GenBank/DDBJ whole genome shotgun (WGS) entry which is preliminary data.</text>
</comment>
<dbReference type="InterPro" id="IPR011765">
    <property type="entry name" value="Pept_M16_N"/>
</dbReference>
<dbReference type="RefSeq" id="WP_377152363.1">
    <property type="nucleotide sequence ID" value="NZ_JBHSAF010000014.1"/>
</dbReference>
<dbReference type="Proteomes" id="UP001595692">
    <property type="component" value="Unassembled WGS sequence"/>
</dbReference>
<evidence type="ECO:0000259" key="8">
    <source>
        <dbReference type="Pfam" id="PF05193"/>
    </source>
</evidence>
<dbReference type="PANTHER" id="PTHR43690:SF17">
    <property type="entry name" value="PROTEIN YHJJ"/>
    <property type="match status" value="1"/>
</dbReference>